<dbReference type="EMBL" id="NPIC01000011">
    <property type="protein sequence ID" value="RDL31940.1"/>
    <property type="molecule type" value="Genomic_DNA"/>
</dbReference>
<dbReference type="InterPro" id="IPR038763">
    <property type="entry name" value="DHH_sf"/>
</dbReference>
<dbReference type="SMART" id="SM01131">
    <property type="entry name" value="DHHA2"/>
    <property type="match status" value="1"/>
</dbReference>
<evidence type="ECO:0000313" key="6">
    <source>
        <dbReference type="EMBL" id="RDL31940.1"/>
    </source>
</evidence>
<keyword evidence="4" id="KW-0464">Manganese</keyword>
<dbReference type="Gene3D" id="3.90.1640.10">
    <property type="entry name" value="inorganic pyrophosphatase (n-terminal core)"/>
    <property type="match status" value="1"/>
</dbReference>
<dbReference type="PANTHER" id="PTHR12112:SF39">
    <property type="entry name" value="EG:152A3.5 PROTEIN (FBGN0003116_PN PROTEIN)"/>
    <property type="match status" value="1"/>
</dbReference>
<gene>
    <name evidence="6" type="ORF">BP5553_09342</name>
</gene>
<dbReference type="GeneID" id="43602191"/>
<evidence type="ECO:0000313" key="7">
    <source>
        <dbReference type="Proteomes" id="UP000254866"/>
    </source>
</evidence>
<dbReference type="RefSeq" id="XP_031865872.1">
    <property type="nucleotide sequence ID" value="XM_032017965.1"/>
</dbReference>
<evidence type="ECO:0000256" key="1">
    <source>
        <dbReference type="ARBA" id="ARBA00001936"/>
    </source>
</evidence>
<evidence type="ECO:0000256" key="2">
    <source>
        <dbReference type="ARBA" id="ARBA00022723"/>
    </source>
</evidence>
<dbReference type="GO" id="GO:0004309">
    <property type="term" value="F:exopolyphosphatase activity"/>
    <property type="evidence" value="ECO:0007669"/>
    <property type="project" value="TreeGrafter"/>
</dbReference>
<dbReference type="Gene3D" id="3.10.310.20">
    <property type="entry name" value="DHHA2 domain"/>
    <property type="match status" value="1"/>
</dbReference>
<dbReference type="InterPro" id="IPR001667">
    <property type="entry name" value="DDH_dom"/>
</dbReference>
<dbReference type="GO" id="GO:0005737">
    <property type="term" value="C:cytoplasm"/>
    <property type="evidence" value="ECO:0007669"/>
    <property type="project" value="InterPro"/>
</dbReference>
<dbReference type="Pfam" id="PF01368">
    <property type="entry name" value="DHH"/>
    <property type="match status" value="1"/>
</dbReference>
<keyword evidence="7" id="KW-1185">Reference proteome</keyword>
<name>A0A370TCF6_9HELO</name>
<dbReference type="GO" id="GO:0046872">
    <property type="term" value="F:metal ion binding"/>
    <property type="evidence" value="ECO:0007669"/>
    <property type="project" value="UniProtKB-KW"/>
</dbReference>
<comment type="caution">
    <text evidence="6">The sequence shown here is derived from an EMBL/GenBank/DDBJ whole genome shotgun (WGS) entry which is preliminary data.</text>
</comment>
<proteinExistence type="predicted"/>
<evidence type="ECO:0000256" key="4">
    <source>
        <dbReference type="ARBA" id="ARBA00023211"/>
    </source>
</evidence>
<dbReference type="InterPro" id="IPR038222">
    <property type="entry name" value="DHHA2_dom_sf"/>
</dbReference>
<evidence type="ECO:0000259" key="5">
    <source>
        <dbReference type="SMART" id="SM01131"/>
    </source>
</evidence>
<dbReference type="STRING" id="2656787.A0A370TCF6"/>
<keyword evidence="2" id="KW-0479">Metal-binding</keyword>
<organism evidence="6 7">
    <name type="scientific">Venustampulla echinocandica</name>
    <dbReference type="NCBI Taxonomy" id="2656787"/>
    <lineage>
        <taxon>Eukaryota</taxon>
        <taxon>Fungi</taxon>
        <taxon>Dikarya</taxon>
        <taxon>Ascomycota</taxon>
        <taxon>Pezizomycotina</taxon>
        <taxon>Leotiomycetes</taxon>
        <taxon>Helotiales</taxon>
        <taxon>Pleuroascaceae</taxon>
        <taxon>Venustampulla</taxon>
    </lineage>
</organism>
<keyword evidence="3" id="KW-0378">Hydrolase</keyword>
<sequence length="381" mass="41633">MPLPRASLSTFLTSAKTLLSNAITSPSQQSSHLTFVIGNESADLDSLCSAVLLAYLRTYFPAHAPSSNPTSNSKPTFYIPLSNLSRADLSLRPELHPVLSRANLNTGDLLTLCDLPKSLAAKRTRWVLVDHNAMAGELGEKYGARVVGVVDHHADEGKELLEEDGEDNEGKVIQTVGSCASLVVEEWRSRRRSALEENPVWDSQLAGIGLGPIVVDTANLTSKEKTTKTDVEAVKFLDGLLAQGSEVGKAFDRKSYYEEVTKAKQDIGSLSLYDILRKDYKQWGEASGSINMGVSSIVKDISFLISKAGGEKKFCLELERFAQERGLSIMAVMTTSHQGEDFKRELLVWGLDEKGMQAAAKFEDDNKAKLGLVRPLETRVG</sequence>
<dbReference type="AlphaFoldDB" id="A0A370TCF6"/>
<dbReference type="Proteomes" id="UP000254866">
    <property type="component" value="Unassembled WGS sequence"/>
</dbReference>
<comment type="cofactor">
    <cofactor evidence="1">
        <name>Mn(2+)</name>
        <dbReference type="ChEBI" id="CHEBI:29035"/>
    </cofactor>
</comment>
<protein>
    <recommendedName>
        <fullName evidence="5">DHHA2 domain-containing protein</fullName>
    </recommendedName>
</protein>
<dbReference type="SUPFAM" id="SSF64182">
    <property type="entry name" value="DHH phosphoesterases"/>
    <property type="match status" value="1"/>
</dbReference>
<dbReference type="OrthoDB" id="374045at2759"/>
<dbReference type="InterPro" id="IPR004097">
    <property type="entry name" value="DHHA2"/>
</dbReference>
<dbReference type="Pfam" id="PF02833">
    <property type="entry name" value="DHHA2"/>
    <property type="match status" value="1"/>
</dbReference>
<accession>A0A370TCF6</accession>
<reference evidence="6 7" key="1">
    <citation type="journal article" date="2018" name="IMA Fungus">
        <title>IMA Genome-F 9: Draft genome sequence of Annulohypoxylon stygium, Aspergillus mulundensis, Berkeleyomyces basicola (syn. Thielaviopsis basicola), Ceratocystis smalleyi, two Cercospora beticola strains, Coleophoma cylindrospora, Fusarium fracticaudum, Phialophora cf. hyalina, and Morchella septimelata.</title>
        <authorList>
            <person name="Wingfield B.D."/>
            <person name="Bills G.F."/>
            <person name="Dong Y."/>
            <person name="Huang W."/>
            <person name="Nel W.J."/>
            <person name="Swalarsk-Parry B.S."/>
            <person name="Vaghefi N."/>
            <person name="Wilken P.M."/>
            <person name="An Z."/>
            <person name="de Beer Z.W."/>
            <person name="De Vos L."/>
            <person name="Chen L."/>
            <person name="Duong T.A."/>
            <person name="Gao Y."/>
            <person name="Hammerbacher A."/>
            <person name="Kikkert J.R."/>
            <person name="Li Y."/>
            <person name="Li H."/>
            <person name="Li K."/>
            <person name="Li Q."/>
            <person name="Liu X."/>
            <person name="Ma X."/>
            <person name="Naidoo K."/>
            <person name="Pethybridge S.J."/>
            <person name="Sun J."/>
            <person name="Steenkamp E.T."/>
            <person name="van der Nest M.A."/>
            <person name="van Wyk S."/>
            <person name="Wingfield M.J."/>
            <person name="Xiong C."/>
            <person name="Yue Q."/>
            <person name="Zhang X."/>
        </authorList>
    </citation>
    <scope>NUCLEOTIDE SEQUENCE [LARGE SCALE GENOMIC DNA]</scope>
    <source>
        <strain evidence="6 7">BP 5553</strain>
    </source>
</reference>
<dbReference type="PANTHER" id="PTHR12112">
    <property type="entry name" value="BNIP - RELATED"/>
    <property type="match status" value="1"/>
</dbReference>
<evidence type="ECO:0000256" key="3">
    <source>
        <dbReference type="ARBA" id="ARBA00022801"/>
    </source>
</evidence>
<feature type="domain" description="DHHA2" evidence="5">
    <location>
        <begin position="257"/>
        <end position="380"/>
    </location>
</feature>